<dbReference type="CDD" id="cd00685">
    <property type="entry name" value="Trans_IPPS_HT"/>
    <property type="match status" value="1"/>
</dbReference>
<dbReference type="AlphaFoldDB" id="A0A0K6IVU8"/>
<sequence length="300" mass="32368">MTFSEREPFETWCERRRALVEHFLDQILPAAEAEPQRLHEAMRYAVLGGGKRIRPLLVFASGEGFDAPIETLLPVAAAVELIHVYSLVHDDLPAMDDDALRHGRPTVHVAFDEATALLTGDALQTLAFQLLATPLPGLSPDRQLGLLRGLARAAGSHGMAGGQALDLAATGRKIPLEALQTLHRCKTGALIRYAVLAGAYCDDPESRAYAALERGANALGLLFQITDDILDATADSATLGKTAGKDERHAKATYVTLLGLEGAIEAAQRTLEETLGALEPVGARAERLRELARFVANRRR</sequence>
<accession>A0A0K6IVU8</accession>
<dbReference type="OrthoDB" id="5291094at2"/>
<proteinExistence type="inferred from homology"/>
<keyword evidence="5" id="KW-0460">Magnesium</keyword>
<evidence type="ECO:0000313" key="8">
    <source>
        <dbReference type="EMBL" id="CUB07203.1"/>
    </source>
</evidence>
<protein>
    <submittedName>
        <fullName evidence="8">Farnesyl-diphosphate synthase</fullName>
    </submittedName>
</protein>
<dbReference type="GO" id="GO:0004659">
    <property type="term" value="F:prenyltransferase activity"/>
    <property type="evidence" value="ECO:0007669"/>
    <property type="project" value="InterPro"/>
</dbReference>
<keyword evidence="9" id="KW-1185">Reference proteome</keyword>
<organism evidence="8 9">
    <name type="scientific">Tepidiphilus thermophilus</name>
    <dbReference type="NCBI Taxonomy" id="876478"/>
    <lineage>
        <taxon>Bacteria</taxon>
        <taxon>Pseudomonadati</taxon>
        <taxon>Pseudomonadota</taxon>
        <taxon>Hydrogenophilia</taxon>
        <taxon>Hydrogenophilales</taxon>
        <taxon>Hydrogenophilaceae</taxon>
        <taxon>Tepidiphilus</taxon>
    </lineage>
</organism>
<dbReference type="EMBL" id="CYHH01000005">
    <property type="protein sequence ID" value="CUB07203.1"/>
    <property type="molecule type" value="Genomic_DNA"/>
</dbReference>
<gene>
    <name evidence="8" type="ORF">Ga0061068_105106</name>
</gene>
<evidence type="ECO:0000256" key="5">
    <source>
        <dbReference type="ARBA" id="ARBA00022842"/>
    </source>
</evidence>
<dbReference type="GO" id="GO:0016114">
    <property type="term" value="P:terpenoid biosynthetic process"/>
    <property type="evidence" value="ECO:0007669"/>
    <property type="project" value="UniProtKB-ARBA"/>
</dbReference>
<dbReference type="InterPro" id="IPR008949">
    <property type="entry name" value="Isoprenoid_synthase_dom_sf"/>
</dbReference>
<evidence type="ECO:0000313" key="9">
    <source>
        <dbReference type="Proteomes" id="UP000182108"/>
    </source>
</evidence>
<evidence type="ECO:0000256" key="7">
    <source>
        <dbReference type="RuleBase" id="RU004466"/>
    </source>
</evidence>
<evidence type="ECO:0000256" key="1">
    <source>
        <dbReference type="ARBA" id="ARBA00001946"/>
    </source>
</evidence>
<reference evidence="9" key="1">
    <citation type="submission" date="2015-08" db="EMBL/GenBank/DDBJ databases">
        <authorList>
            <person name="Babu N.S."/>
            <person name="Beckwith C.J."/>
            <person name="Beseler K.G."/>
            <person name="Brison A."/>
            <person name="Carone J.V."/>
            <person name="Caskin T.P."/>
            <person name="Diamond M."/>
            <person name="Durham M.E."/>
            <person name="Foxe J.M."/>
            <person name="Go M."/>
            <person name="Henderson B.A."/>
            <person name="Jones I.B."/>
            <person name="McGettigan J.A."/>
            <person name="Micheletti S.J."/>
            <person name="Nasrallah M.E."/>
            <person name="Ortiz D."/>
            <person name="Piller C.R."/>
            <person name="Privatt S.R."/>
            <person name="Schneider S.L."/>
            <person name="Sharp S."/>
            <person name="Smith T.C."/>
            <person name="Stanton J.D."/>
            <person name="Ullery H.E."/>
            <person name="Wilson R.J."/>
            <person name="Serrano M.G."/>
            <person name="Buck G."/>
            <person name="Lee V."/>
            <person name="Wang Y."/>
            <person name="Carvalho R."/>
            <person name="Voegtly L."/>
            <person name="Shi R."/>
            <person name="Duckworth R."/>
            <person name="Johnson A."/>
            <person name="Loviza R."/>
            <person name="Walstead R."/>
            <person name="Shah Z."/>
            <person name="Kiflezghi M."/>
            <person name="Wade K."/>
            <person name="Ball S.L."/>
            <person name="Bradley K.W."/>
            <person name="Asai D.J."/>
            <person name="Bowman C.A."/>
            <person name="Russell D.A."/>
            <person name="Pope W.H."/>
            <person name="Jacobs-Sera D."/>
            <person name="Hendrix R.W."/>
            <person name="Hatfull G.F."/>
        </authorList>
    </citation>
    <scope>NUCLEOTIDE SEQUENCE [LARGE SCALE GENOMIC DNA]</scope>
    <source>
        <strain evidence="9">JCM 19170</strain>
    </source>
</reference>
<dbReference type="SFLD" id="SFLDS00005">
    <property type="entry name" value="Isoprenoid_Synthase_Type_I"/>
    <property type="match status" value="1"/>
</dbReference>
<dbReference type="NCBIfam" id="NF045485">
    <property type="entry name" value="FPPsyn"/>
    <property type="match status" value="1"/>
</dbReference>
<dbReference type="InterPro" id="IPR000092">
    <property type="entry name" value="Polyprenyl_synt"/>
</dbReference>
<comment type="cofactor">
    <cofactor evidence="1">
        <name>Mg(2+)</name>
        <dbReference type="ChEBI" id="CHEBI:18420"/>
    </cofactor>
</comment>
<evidence type="ECO:0000256" key="2">
    <source>
        <dbReference type="ARBA" id="ARBA00006706"/>
    </source>
</evidence>
<evidence type="ECO:0000256" key="3">
    <source>
        <dbReference type="ARBA" id="ARBA00022679"/>
    </source>
</evidence>
<dbReference type="InterPro" id="IPR053378">
    <property type="entry name" value="Prenyl_diphosphate_synthase"/>
</dbReference>
<dbReference type="GO" id="GO:0005737">
    <property type="term" value="C:cytoplasm"/>
    <property type="evidence" value="ECO:0007669"/>
    <property type="project" value="UniProtKB-ARBA"/>
</dbReference>
<comment type="similarity">
    <text evidence="2 7">Belongs to the FPP/GGPP synthase family.</text>
</comment>
<evidence type="ECO:0000256" key="6">
    <source>
        <dbReference type="ARBA" id="ARBA00023229"/>
    </source>
</evidence>
<name>A0A0K6IVU8_9PROT</name>
<dbReference type="RefSeq" id="WP_055423497.1">
    <property type="nucleotide sequence ID" value="NZ_CYHH01000005.1"/>
</dbReference>
<keyword evidence="4" id="KW-0479">Metal-binding</keyword>
<keyword evidence="3 7" id="KW-0808">Transferase</keyword>
<evidence type="ECO:0000256" key="4">
    <source>
        <dbReference type="ARBA" id="ARBA00022723"/>
    </source>
</evidence>
<dbReference type="SUPFAM" id="SSF48576">
    <property type="entry name" value="Terpenoid synthases"/>
    <property type="match status" value="1"/>
</dbReference>
<dbReference type="PROSITE" id="PS00444">
    <property type="entry name" value="POLYPRENYL_SYNTHASE_2"/>
    <property type="match status" value="1"/>
</dbReference>
<keyword evidence="6" id="KW-0414">Isoprene biosynthesis</keyword>
<dbReference type="Pfam" id="PF00348">
    <property type="entry name" value="polyprenyl_synt"/>
    <property type="match status" value="1"/>
</dbReference>
<dbReference type="GO" id="GO:0046872">
    <property type="term" value="F:metal ion binding"/>
    <property type="evidence" value="ECO:0007669"/>
    <property type="project" value="UniProtKB-KW"/>
</dbReference>
<dbReference type="FunFam" id="1.10.600.10:FF:000001">
    <property type="entry name" value="Geranylgeranyl diphosphate synthase"/>
    <property type="match status" value="1"/>
</dbReference>
<dbReference type="PANTHER" id="PTHR43281">
    <property type="entry name" value="FARNESYL DIPHOSPHATE SYNTHASE"/>
    <property type="match status" value="1"/>
</dbReference>
<dbReference type="PANTHER" id="PTHR43281:SF1">
    <property type="entry name" value="FARNESYL DIPHOSPHATE SYNTHASE"/>
    <property type="match status" value="1"/>
</dbReference>
<dbReference type="Proteomes" id="UP000182108">
    <property type="component" value="Unassembled WGS sequence"/>
</dbReference>
<dbReference type="SFLD" id="SFLDG01017">
    <property type="entry name" value="Polyprenyl_Transferase_Like"/>
    <property type="match status" value="1"/>
</dbReference>
<dbReference type="Gene3D" id="1.10.600.10">
    <property type="entry name" value="Farnesyl Diphosphate Synthase"/>
    <property type="match status" value="1"/>
</dbReference>
<dbReference type="InterPro" id="IPR033749">
    <property type="entry name" value="Polyprenyl_synt_CS"/>
</dbReference>